<dbReference type="STRING" id="92696.A0A4R0RQF7"/>
<feature type="compositionally biased region" description="Polar residues" evidence="1">
    <location>
        <begin position="293"/>
        <end position="306"/>
    </location>
</feature>
<dbReference type="AlphaFoldDB" id="A0A4R0RQF7"/>
<dbReference type="EMBL" id="RWJN01000042">
    <property type="protein sequence ID" value="TCD69423.1"/>
    <property type="molecule type" value="Genomic_DNA"/>
</dbReference>
<sequence>MGPAPRPPSYCESALKSNEDNGICKPWPDSVVADRYWTDHYNYLLAKGFALREHWRPCSSTALPYKGFKASLRHSVNLPDSMDAKEVATGRLVLIRKLQSSSLELQLLDALSSPDLRGHPENHCCPILSRFSDPNEPATTFIVIPYPHCDALQPLFHNIDELMEYGKQLLEGIAFLHSRNIALVFPLTWDLRHYFPFTYDHVEMYPDSYDVVYESRPDSDKAPCPHLSKRPKGIFYFFTHLRYAVLQDTAAPPEDYDADAKTLSDTSEASAATLVESYQGPLPRSADVDEEQAATSSSSGLFPSYDNDSPPTEAMINDLQRFVFIYVHTYWRKGCTGWANRKFAFLQEFEAEVLGPNPPNAKRALALCPKLGTVL</sequence>
<evidence type="ECO:0008006" key="4">
    <source>
        <dbReference type="Google" id="ProtNLM"/>
    </source>
</evidence>
<gene>
    <name evidence="2" type="ORF">EIP91_007770</name>
</gene>
<accession>A0A4R0RQF7</accession>
<comment type="caution">
    <text evidence="2">The sequence shown here is derived from an EMBL/GenBank/DDBJ whole genome shotgun (WGS) entry which is preliminary data.</text>
</comment>
<proteinExistence type="predicted"/>
<organism evidence="2 3">
    <name type="scientific">Steccherinum ochraceum</name>
    <dbReference type="NCBI Taxonomy" id="92696"/>
    <lineage>
        <taxon>Eukaryota</taxon>
        <taxon>Fungi</taxon>
        <taxon>Dikarya</taxon>
        <taxon>Basidiomycota</taxon>
        <taxon>Agaricomycotina</taxon>
        <taxon>Agaricomycetes</taxon>
        <taxon>Polyporales</taxon>
        <taxon>Steccherinaceae</taxon>
        <taxon>Steccherinum</taxon>
    </lineage>
</organism>
<reference evidence="2 3" key="1">
    <citation type="submission" date="2018-11" db="EMBL/GenBank/DDBJ databases">
        <title>Genome assembly of Steccherinum ochraceum LE-BIN_3174, the white-rot fungus of the Steccherinaceae family (The Residual Polyporoid clade, Polyporales, Basidiomycota).</title>
        <authorList>
            <person name="Fedorova T.V."/>
            <person name="Glazunova O.A."/>
            <person name="Landesman E.O."/>
            <person name="Moiseenko K.V."/>
            <person name="Psurtseva N.V."/>
            <person name="Savinova O.S."/>
            <person name="Shakhova N.V."/>
            <person name="Tyazhelova T.V."/>
            <person name="Vasina D.V."/>
        </authorList>
    </citation>
    <scope>NUCLEOTIDE SEQUENCE [LARGE SCALE GENOMIC DNA]</scope>
    <source>
        <strain evidence="2 3">LE-BIN_3174</strain>
    </source>
</reference>
<dbReference type="Proteomes" id="UP000292702">
    <property type="component" value="Unassembled WGS sequence"/>
</dbReference>
<name>A0A4R0RQF7_9APHY</name>
<feature type="region of interest" description="Disordered" evidence="1">
    <location>
        <begin position="281"/>
        <end position="306"/>
    </location>
</feature>
<evidence type="ECO:0000256" key="1">
    <source>
        <dbReference type="SAM" id="MobiDB-lite"/>
    </source>
</evidence>
<protein>
    <recommendedName>
        <fullName evidence="4">Protein kinase domain-containing protein</fullName>
    </recommendedName>
</protein>
<evidence type="ECO:0000313" key="3">
    <source>
        <dbReference type="Proteomes" id="UP000292702"/>
    </source>
</evidence>
<keyword evidence="3" id="KW-1185">Reference proteome</keyword>
<evidence type="ECO:0000313" key="2">
    <source>
        <dbReference type="EMBL" id="TCD69423.1"/>
    </source>
</evidence>